<keyword evidence="1" id="KW-0812">Transmembrane</keyword>
<feature type="transmembrane region" description="Helical" evidence="1">
    <location>
        <begin position="49"/>
        <end position="68"/>
    </location>
</feature>
<protein>
    <submittedName>
        <fullName evidence="2">Uncharacterized protein</fullName>
    </submittedName>
</protein>
<dbReference type="RefSeq" id="WP_004032766.1">
    <property type="nucleotide sequence ID" value="NZ_AP025586.1"/>
</dbReference>
<keyword evidence="1" id="KW-1133">Transmembrane helix</keyword>
<accession>A0A2H4U8C3</accession>
<sequence>MGDNWKKIKENFQNEPAISKVLYFLTLVVLVLIILVELCGLQFPIDIGTLNMVFWVLIAIFILVEIVYKLKK</sequence>
<evidence type="ECO:0000313" key="3">
    <source>
        <dbReference type="Proteomes" id="UP000232133"/>
    </source>
</evidence>
<evidence type="ECO:0000313" key="2">
    <source>
        <dbReference type="EMBL" id="ATZ60367.1"/>
    </source>
</evidence>
<organism evidence="2 3">
    <name type="scientific">Methanobrevibacter smithii</name>
    <dbReference type="NCBI Taxonomy" id="2173"/>
    <lineage>
        <taxon>Archaea</taxon>
        <taxon>Methanobacteriati</taxon>
        <taxon>Methanobacteriota</taxon>
        <taxon>Methanomada group</taxon>
        <taxon>Methanobacteria</taxon>
        <taxon>Methanobacteriales</taxon>
        <taxon>Methanobacteriaceae</taxon>
        <taxon>Methanobrevibacter</taxon>
    </lineage>
</organism>
<reference evidence="2 3" key="1">
    <citation type="submission" date="2016-10" db="EMBL/GenBank/DDBJ databases">
        <authorList>
            <person name="Varghese N."/>
        </authorList>
    </citation>
    <scope>NUCLEOTIDE SEQUENCE [LARGE SCALE GENOMIC DNA]</scope>
    <source>
        <strain evidence="2 3">KB11</strain>
    </source>
</reference>
<dbReference type="GeneID" id="71695998"/>
<dbReference type="AlphaFoldDB" id="A0A2H4U8C3"/>
<keyword evidence="1" id="KW-0472">Membrane</keyword>
<dbReference type="Proteomes" id="UP000232133">
    <property type="component" value="Chromosome"/>
</dbReference>
<feature type="transmembrane region" description="Helical" evidence="1">
    <location>
        <begin position="21"/>
        <end position="43"/>
    </location>
</feature>
<proteinExistence type="predicted"/>
<evidence type="ECO:0000256" key="1">
    <source>
        <dbReference type="SAM" id="Phobius"/>
    </source>
</evidence>
<dbReference type="EMBL" id="CP017803">
    <property type="protein sequence ID" value="ATZ60367.1"/>
    <property type="molecule type" value="Genomic_DNA"/>
</dbReference>
<name>A0A2H4U8C3_METSM</name>
<gene>
    <name evidence="2" type="ORF">BK798_08025</name>
</gene>